<evidence type="ECO:0000256" key="5">
    <source>
        <dbReference type="SAM" id="Phobius"/>
    </source>
</evidence>
<gene>
    <name evidence="6" type="ORF">METZ01_LOCUS99519</name>
</gene>
<organism evidence="6">
    <name type="scientific">marine metagenome</name>
    <dbReference type="NCBI Taxonomy" id="408172"/>
    <lineage>
        <taxon>unclassified sequences</taxon>
        <taxon>metagenomes</taxon>
        <taxon>ecological metagenomes</taxon>
    </lineage>
</organism>
<evidence type="ECO:0000256" key="3">
    <source>
        <dbReference type="ARBA" id="ARBA00022989"/>
    </source>
</evidence>
<dbReference type="PANTHER" id="PTHR43701">
    <property type="entry name" value="MEMBRANE TRANSPORTER PROTEIN MJ0441-RELATED"/>
    <property type="match status" value="1"/>
</dbReference>
<keyword evidence="4 5" id="KW-0472">Membrane</keyword>
<dbReference type="Pfam" id="PF01925">
    <property type="entry name" value="TauE"/>
    <property type="match status" value="1"/>
</dbReference>
<dbReference type="InterPro" id="IPR051598">
    <property type="entry name" value="TSUP/Inactive_protease-like"/>
</dbReference>
<sequence>MELYLPIAEVSISVFEIFLLSTVVGILSGLFGVGGGFLMTPFLIFLGIPPTYAVANEANNILATSVSGSTTHWLKNTLDYKMGGMIVIGGIGGTILGILTFTYFKEIGKINIVISLAYMYILAIIGTAMLVQGIGEIDRARKKIVLKKKL</sequence>
<protein>
    <recommendedName>
        <fullName evidence="7">Membrane transporter protein</fullName>
    </recommendedName>
</protein>
<dbReference type="PANTHER" id="PTHR43701:SF12">
    <property type="entry name" value="MEMBRANE TRANSPORTER PROTEIN YTNM-RELATED"/>
    <property type="match status" value="1"/>
</dbReference>
<dbReference type="AlphaFoldDB" id="A0A381W287"/>
<keyword evidence="3 5" id="KW-1133">Transmembrane helix</keyword>
<evidence type="ECO:0000256" key="1">
    <source>
        <dbReference type="ARBA" id="ARBA00004141"/>
    </source>
</evidence>
<name>A0A381W287_9ZZZZ</name>
<keyword evidence="2 5" id="KW-0812">Transmembrane</keyword>
<dbReference type="GO" id="GO:0016020">
    <property type="term" value="C:membrane"/>
    <property type="evidence" value="ECO:0007669"/>
    <property type="project" value="UniProtKB-SubCell"/>
</dbReference>
<evidence type="ECO:0000256" key="4">
    <source>
        <dbReference type="ARBA" id="ARBA00023136"/>
    </source>
</evidence>
<evidence type="ECO:0008006" key="7">
    <source>
        <dbReference type="Google" id="ProtNLM"/>
    </source>
</evidence>
<dbReference type="EMBL" id="UINC01010497">
    <property type="protein sequence ID" value="SVA46665.1"/>
    <property type="molecule type" value="Genomic_DNA"/>
</dbReference>
<evidence type="ECO:0000313" key="6">
    <source>
        <dbReference type="EMBL" id="SVA46665.1"/>
    </source>
</evidence>
<reference evidence="6" key="1">
    <citation type="submission" date="2018-05" db="EMBL/GenBank/DDBJ databases">
        <authorList>
            <person name="Lanie J.A."/>
            <person name="Ng W.-L."/>
            <person name="Kazmierczak K.M."/>
            <person name="Andrzejewski T.M."/>
            <person name="Davidsen T.M."/>
            <person name="Wayne K.J."/>
            <person name="Tettelin H."/>
            <person name="Glass J.I."/>
            <person name="Rusch D."/>
            <person name="Podicherti R."/>
            <person name="Tsui H.-C.T."/>
            <person name="Winkler M.E."/>
        </authorList>
    </citation>
    <scope>NUCLEOTIDE SEQUENCE</scope>
</reference>
<feature type="transmembrane region" description="Helical" evidence="5">
    <location>
        <begin position="82"/>
        <end position="104"/>
    </location>
</feature>
<proteinExistence type="predicted"/>
<accession>A0A381W287</accession>
<feature type="non-terminal residue" evidence="6">
    <location>
        <position position="150"/>
    </location>
</feature>
<feature type="transmembrane region" description="Helical" evidence="5">
    <location>
        <begin position="12"/>
        <end position="38"/>
    </location>
</feature>
<feature type="transmembrane region" description="Helical" evidence="5">
    <location>
        <begin position="110"/>
        <end position="131"/>
    </location>
</feature>
<dbReference type="InterPro" id="IPR002781">
    <property type="entry name" value="TM_pro_TauE-like"/>
</dbReference>
<comment type="subcellular location">
    <subcellularLocation>
        <location evidence="1">Membrane</location>
        <topology evidence="1">Multi-pass membrane protein</topology>
    </subcellularLocation>
</comment>
<evidence type="ECO:0000256" key="2">
    <source>
        <dbReference type="ARBA" id="ARBA00022692"/>
    </source>
</evidence>